<sequence>MKKLLFLLILFPVIASAQMDFETHRGRLDKLFLPETDNLPAIPSSLKFVNKYSKMPFSFRLSKENFRQPVSMSDAMASTQNYEESRIKTSLNAKSFGISAGNSTYSPDGSTKVQNFVYEDARRGFIFRDYNSPYMPNGEYRRFSPYRMGNSYY</sequence>
<feature type="chain" id="PRO_5019413726" evidence="1">
    <location>
        <begin position="18"/>
        <end position="153"/>
    </location>
</feature>
<dbReference type="AlphaFoldDB" id="A0A410G0A7"/>
<evidence type="ECO:0000256" key="1">
    <source>
        <dbReference type="SAM" id="SignalP"/>
    </source>
</evidence>
<keyword evidence="3" id="KW-1185">Reference proteome</keyword>
<dbReference type="KEGG" id="aev:EI546_02715"/>
<gene>
    <name evidence="2" type="ORF">EI546_02715</name>
</gene>
<dbReference type="EMBL" id="CP034951">
    <property type="protein sequence ID" value="QAA80704.1"/>
    <property type="molecule type" value="Genomic_DNA"/>
</dbReference>
<reference evidence="2 3" key="1">
    <citation type="submission" date="2019-01" db="EMBL/GenBank/DDBJ databases">
        <title>Complete genome sequencing of Aequorivita sp. H23M31.</title>
        <authorList>
            <person name="Bae J.-W."/>
        </authorList>
    </citation>
    <scope>NUCLEOTIDE SEQUENCE [LARGE SCALE GENOMIC DNA]</scope>
    <source>
        <strain evidence="2 3">H23M31</strain>
    </source>
</reference>
<name>A0A410G0A7_9FLAO</name>
<proteinExistence type="predicted"/>
<evidence type="ECO:0000313" key="3">
    <source>
        <dbReference type="Proteomes" id="UP000285517"/>
    </source>
</evidence>
<feature type="signal peptide" evidence="1">
    <location>
        <begin position="1"/>
        <end position="17"/>
    </location>
</feature>
<organism evidence="2 3">
    <name type="scientific">Aequorivita ciconiae</name>
    <dbReference type="NCBI Taxonomy" id="2494375"/>
    <lineage>
        <taxon>Bacteria</taxon>
        <taxon>Pseudomonadati</taxon>
        <taxon>Bacteroidota</taxon>
        <taxon>Flavobacteriia</taxon>
        <taxon>Flavobacteriales</taxon>
        <taxon>Flavobacteriaceae</taxon>
        <taxon>Aequorivita</taxon>
    </lineage>
</organism>
<evidence type="ECO:0000313" key="2">
    <source>
        <dbReference type="EMBL" id="QAA80704.1"/>
    </source>
</evidence>
<dbReference type="OrthoDB" id="1443935at2"/>
<keyword evidence="1" id="KW-0732">Signal</keyword>
<dbReference type="RefSeq" id="WP_128249101.1">
    <property type="nucleotide sequence ID" value="NZ_CP034951.1"/>
</dbReference>
<accession>A0A410G0A7</accession>
<protein>
    <submittedName>
        <fullName evidence="2">Uncharacterized protein</fullName>
    </submittedName>
</protein>
<dbReference type="Proteomes" id="UP000285517">
    <property type="component" value="Chromosome"/>
</dbReference>